<gene>
    <name evidence="2" type="ORF">ACFO5S_13385</name>
</gene>
<keyword evidence="1" id="KW-1133">Transmembrane helix</keyword>
<dbReference type="Pfam" id="PF16872">
    <property type="entry name" value="putAbiC"/>
    <property type="match status" value="1"/>
</dbReference>
<feature type="transmembrane region" description="Helical" evidence="1">
    <location>
        <begin position="30"/>
        <end position="51"/>
    </location>
</feature>
<sequence length="425" mass="49686">MSFVSIIIFLTSIIVVVFSYILFFKSNNRLLKAALFFVIVFLLLLGFTLYNGIIELSKIKDYSNLGSSGDYIGGLLNPLIAVFAVFAAGFAFYAQYDANKLVQEQFTLQQFESQFYEMLHLHRENLNEMIIEGYSFEYIDDDKSKEGDPKSKKEKITSGKKVFVTMLKEFEALYFISEKIFFSYYKNQPEKISILESNTGSQLIFGSAYSCFFNGATLCKKTMKKHLKEDNTGLLCEGLIDKLIKELKAKRDGHTKGIKKITGYSLIKGLKTNKKIKNELMLSFNFKPFTGHQSILAHYYRHLFQTVKFVVKQNESIVSYESKRDYLRILRSMMSNHEQILLYYNWIAGFGDAWEEKIIENRKEKKGNFFLTDYRMVHNIPDEMILDDFKLNNIFTDEYLYFRYEKNRKTKDSLFELINLTSRSL</sequence>
<name>A0ABV9PGJ4_9FLAO</name>
<organism evidence="2 3">
    <name type="scientific">Flavobacterium branchiicola</name>
    <dbReference type="NCBI Taxonomy" id="1114875"/>
    <lineage>
        <taxon>Bacteria</taxon>
        <taxon>Pseudomonadati</taxon>
        <taxon>Bacteroidota</taxon>
        <taxon>Flavobacteriia</taxon>
        <taxon>Flavobacteriales</taxon>
        <taxon>Flavobacteriaceae</taxon>
        <taxon>Flavobacterium</taxon>
    </lineage>
</organism>
<reference evidence="3" key="1">
    <citation type="journal article" date="2019" name="Int. J. Syst. Evol. Microbiol.">
        <title>The Global Catalogue of Microorganisms (GCM) 10K type strain sequencing project: providing services to taxonomists for standard genome sequencing and annotation.</title>
        <authorList>
            <consortium name="The Broad Institute Genomics Platform"/>
            <consortium name="The Broad Institute Genome Sequencing Center for Infectious Disease"/>
            <person name="Wu L."/>
            <person name="Ma J."/>
        </authorList>
    </citation>
    <scope>NUCLEOTIDE SEQUENCE [LARGE SCALE GENOMIC DNA]</scope>
    <source>
        <strain evidence="3">WYCCWR 13023</strain>
    </source>
</reference>
<protein>
    <submittedName>
        <fullName evidence="2">Phage abortive infection protein</fullName>
    </submittedName>
</protein>
<keyword evidence="1" id="KW-0812">Transmembrane</keyword>
<dbReference type="InterPro" id="IPR031709">
    <property type="entry name" value="PutAbiC"/>
</dbReference>
<dbReference type="RefSeq" id="WP_213258434.1">
    <property type="nucleotide sequence ID" value="NZ_JAGYWA010000005.1"/>
</dbReference>
<dbReference type="Proteomes" id="UP001595935">
    <property type="component" value="Unassembled WGS sequence"/>
</dbReference>
<feature type="transmembrane region" description="Helical" evidence="1">
    <location>
        <begin position="6"/>
        <end position="23"/>
    </location>
</feature>
<evidence type="ECO:0000256" key="1">
    <source>
        <dbReference type="SAM" id="Phobius"/>
    </source>
</evidence>
<accession>A0ABV9PGJ4</accession>
<evidence type="ECO:0000313" key="2">
    <source>
        <dbReference type="EMBL" id="MFC4748446.1"/>
    </source>
</evidence>
<keyword evidence="3" id="KW-1185">Reference proteome</keyword>
<feature type="transmembrane region" description="Helical" evidence="1">
    <location>
        <begin position="71"/>
        <end position="93"/>
    </location>
</feature>
<evidence type="ECO:0000313" key="3">
    <source>
        <dbReference type="Proteomes" id="UP001595935"/>
    </source>
</evidence>
<proteinExistence type="predicted"/>
<keyword evidence="1" id="KW-0472">Membrane</keyword>
<comment type="caution">
    <text evidence="2">The sequence shown here is derived from an EMBL/GenBank/DDBJ whole genome shotgun (WGS) entry which is preliminary data.</text>
</comment>
<dbReference type="EMBL" id="JBHSGV010000005">
    <property type="protein sequence ID" value="MFC4748446.1"/>
    <property type="molecule type" value="Genomic_DNA"/>
</dbReference>